<sequence length="328" mass="37995">MSSGTSIPYHLRPNKAVERGLFIHSLRKIDNYFNISDYCYIGFGGPFLEDFKVLHHELKITDMKCIEINDNVRLRQIFNKPLSCIDFGDNSCSSTEFINKHEFNKQTIIWLDYVSFKDLYQQLSDITQLLKNLSHGDIFKITLNANSANLGSINDISNLMEYRLKQFKKLITSDYEPHNLTEESMHSREFPNALLKVLKRAIAKGMASSNDLEVIPISAFVYEDGQKMLTIMGIVIERAQKIEFIEKSRIESWAYYSKDWKEPINITLPALSARERLLVEQMLPDSNYDDIRSALGFYIGSAEQPAKEQMESFISYYRSFPWFGKVVL</sequence>
<evidence type="ECO:0000313" key="2">
    <source>
        <dbReference type="Proteomes" id="UP001491613"/>
    </source>
</evidence>
<accession>A0ABU9JEM7</accession>
<comment type="caution">
    <text evidence="1">The sequence shown here is derived from an EMBL/GenBank/DDBJ whole genome shotgun (WGS) entry which is preliminary data.</text>
</comment>
<dbReference type="Proteomes" id="UP001491613">
    <property type="component" value="Unassembled WGS sequence"/>
</dbReference>
<gene>
    <name evidence="1" type="ORF">V1482_15295</name>
</gene>
<dbReference type="RefSeq" id="WP_158657409.1">
    <property type="nucleotide sequence ID" value="NZ_JAVTII010000008.1"/>
</dbReference>
<keyword evidence="2" id="KW-1185">Reference proteome</keyword>
<dbReference type="InterPro" id="IPR046788">
    <property type="entry name" value="Methyltransf_35"/>
</dbReference>
<proteinExistence type="predicted"/>
<name>A0ABU9JEM7_AEREN</name>
<protein>
    <submittedName>
        <fullName evidence="1">O-methyltransferase</fullName>
    </submittedName>
</protein>
<dbReference type="Pfam" id="PF20553">
    <property type="entry name" value="Methyltransf_35"/>
    <property type="match status" value="1"/>
</dbReference>
<evidence type="ECO:0000313" key="1">
    <source>
        <dbReference type="EMBL" id="MEL3920773.1"/>
    </source>
</evidence>
<reference evidence="1 2" key="1">
    <citation type="submission" date="2024-01" db="EMBL/GenBank/DDBJ databases">
        <title>Horizontal gene transfer in Aeromonas trota.</title>
        <authorList>
            <person name="Otero Olarra J.E."/>
            <person name="Perez Valdespino A."/>
        </authorList>
    </citation>
    <scope>NUCLEOTIDE SEQUENCE [LARGE SCALE GENOMIC DNA]</scope>
    <source>
        <strain evidence="1 2">9.1</strain>
    </source>
</reference>
<organism evidence="1 2">
    <name type="scientific">Aeromonas enteropelogenes</name>
    <name type="common">Aeromonas trota</name>
    <dbReference type="NCBI Taxonomy" id="29489"/>
    <lineage>
        <taxon>Bacteria</taxon>
        <taxon>Pseudomonadati</taxon>
        <taxon>Pseudomonadota</taxon>
        <taxon>Gammaproteobacteria</taxon>
        <taxon>Aeromonadales</taxon>
        <taxon>Aeromonadaceae</taxon>
        <taxon>Aeromonas</taxon>
    </lineage>
</organism>
<dbReference type="EMBL" id="JAZDDP010000008">
    <property type="protein sequence ID" value="MEL3920773.1"/>
    <property type="molecule type" value="Genomic_DNA"/>
</dbReference>